<dbReference type="AlphaFoldDB" id="A0A0D2C9Y5"/>
<dbReference type="HOGENOM" id="CLU_2037817_0_0_1"/>
<evidence type="ECO:0000313" key="2">
    <source>
        <dbReference type="Proteomes" id="UP000054466"/>
    </source>
</evidence>
<organism evidence="1 2">
    <name type="scientific">Cladophialophora immunda</name>
    <dbReference type="NCBI Taxonomy" id="569365"/>
    <lineage>
        <taxon>Eukaryota</taxon>
        <taxon>Fungi</taxon>
        <taxon>Dikarya</taxon>
        <taxon>Ascomycota</taxon>
        <taxon>Pezizomycotina</taxon>
        <taxon>Eurotiomycetes</taxon>
        <taxon>Chaetothyriomycetidae</taxon>
        <taxon>Chaetothyriales</taxon>
        <taxon>Herpotrichiellaceae</taxon>
        <taxon>Cladophialophora</taxon>
    </lineage>
</organism>
<dbReference type="EMBL" id="KN847043">
    <property type="protein sequence ID" value="KIW27883.1"/>
    <property type="molecule type" value="Genomic_DNA"/>
</dbReference>
<dbReference type="GeneID" id="27346775"/>
<evidence type="ECO:0000313" key="1">
    <source>
        <dbReference type="EMBL" id="KIW27883.1"/>
    </source>
</evidence>
<protein>
    <submittedName>
        <fullName evidence="1">Uncharacterized protein</fullName>
    </submittedName>
</protein>
<sequence length="121" mass="14091">MRIRKRMWVRVRFSSWRRRRRGRRRDEGRATTRSREGSSFCAMGILYDDNLQPRSSLCLCLPISHLQKGLHRVQRSPAEGRSTAERLGRGSPCARRVTCLHGHGTRMKGEGESGNNTRWQR</sequence>
<dbReference type="RefSeq" id="XP_016248099.1">
    <property type="nucleotide sequence ID" value="XM_016394680.1"/>
</dbReference>
<gene>
    <name evidence="1" type="ORF">PV07_07581</name>
</gene>
<name>A0A0D2C9Y5_9EURO</name>
<proteinExistence type="predicted"/>
<dbReference type="Proteomes" id="UP000054466">
    <property type="component" value="Unassembled WGS sequence"/>
</dbReference>
<dbReference type="VEuPathDB" id="FungiDB:PV07_07581"/>
<accession>A0A0D2C9Y5</accession>
<keyword evidence="2" id="KW-1185">Reference proteome</keyword>
<reference evidence="1 2" key="1">
    <citation type="submission" date="2015-01" db="EMBL/GenBank/DDBJ databases">
        <title>The Genome Sequence of Cladophialophora immunda CBS83496.</title>
        <authorList>
            <consortium name="The Broad Institute Genomics Platform"/>
            <person name="Cuomo C."/>
            <person name="de Hoog S."/>
            <person name="Gorbushina A."/>
            <person name="Stielow B."/>
            <person name="Teixiera M."/>
            <person name="Abouelleil A."/>
            <person name="Chapman S.B."/>
            <person name="Priest M."/>
            <person name="Young S.K."/>
            <person name="Wortman J."/>
            <person name="Nusbaum C."/>
            <person name="Birren B."/>
        </authorList>
    </citation>
    <scope>NUCLEOTIDE SEQUENCE [LARGE SCALE GENOMIC DNA]</scope>
    <source>
        <strain evidence="1 2">CBS 83496</strain>
    </source>
</reference>